<dbReference type="Proteomes" id="UP000316921">
    <property type="component" value="Chromosome"/>
</dbReference>
<keyword evidence="3" id="KW-0326">Glycosidase</keyword>
<dbReference type="RefSeq" id="WP_145065925.1">
    <property type="nucleotide sequence ID" value="NZ_CP036287.1"/>
</dbReference>
<dbReference type="Gene3D" id="3.30.70.1020">
    <property type="entry name" value="Trehalose-6-phosphate phosphatase related protein, domain 2"/>
    <property type="match status" value="1"/>
</dbReference>
<sequence length="846" mass="91652">MNELFERIDELAREPVLLVATDYDGTLAPIVDDPAAALPHREALVALARLAALPDTHVAVISGRALAELARFTGNPDGLRLVGSHGSEFDVGFASSLNEAERALRSELLSELERITQLGPGLSVEPKPAGAAFHWRRAAPGLQETARDAVLQGPAARDGVHVMSGKCVLELSVVSTDKGQALERLRHGAGAQVAIYLGDDVTDEDAFARLHGRDVGVKVGDGETMAGFRVADPSDVARVLARLGEARRAWLRGPATVPIEAHSLLSDQRTAALVTPDARVVWYCAPRIDSPALFAELLGGRSAGYFSVASVDGSAPLRQTYEGATMVLRTRWKHFSVVDYLDCSQGRPRQRAGRTDLLRVLEGNGRVAVEFAPRLDFGRSPTRLRAVEGGLEVVDAFDGILLRSPGVEWTIEPDGQHQTARAEVELGQAPLVLELSYGGGARGQATAERARRRSTHLFWSDWADGLRLPSVATDAVRRSALVLKSLCYGPTGAILAAPTTSLPEHVGGIRNWDYRYTWLRDAALSAHALVELGSLSEGMDYLDWVLSVVEELDGPQQLRPLYDVTGRDLGPEAEIRELCGYAGSRPVRVGNAAAAQVQLDVFGPIADLVLALARAGAPLASSHWRLVEALVLAVERRWAQPDHGIWEIRAAPRHHVHSKTMCWVTVDRAIALARDHFHKDVGEWPALRDRIRDEILERGYKPSRGAFTAAYEGDDLDAATLLLGTCGLIDCGDERFVRTVDAIEAELRAGATVYRYRSNDGLAGTEGGFHILAAWLTDALLETGRGERAEQLFEALLDCCGPTGLLSEQLDPETGRALGNHPQAYSHLGLIFNAVRLARHGRGGRR</sequence>
<evidence type="ECO:0000313" key="3">
    <source>
        <dbReference type="EMBL" id="QDU67604.1"/>
    </source>
</evidence>
<accession>A0A518BKV6</accession>
<evidence type="ECO:0000259" key="2">
    <source>
        <dbReference type="Pfam" id="PF19291"/>
    </source>
</evidence>
<dbReference type="EMBL" id="CP036287">
    <property type="protein sequence ID" value="QDU67604.1"/>
    <property type="molecule type" value="Genomic_DNA"/>
</dbReference>
<dbReference type="InterPro" id="IPR011613">
    <property type="entry name" value="GH15-like"/>
</dbReference>
<dbReference type="NCBIfam" id="TIGR01484">
    <property type="entry name" value="HAD-SF-IIB"/>
    <property type="match status" value="1"/>
</dbReference>
<dbReference type="InterPro" id="IPR003337">
    <property type="entry name" value="Trehalose_PPase"/>
</dbReference>
<dbReference type="InterPro" id="IPR008928">
    <property type="entry name" value="6-hairpin_glycosidase_sf"/>
</dbReference>
<dbReference type="PANTHER" id="PTHR31616:SF0">
    <property type="entry name" value="GLUCAN 1,4-ALPHA-GLUCOSIDASE"/>
    <property type="match status" value="1"/>
</dbReference>
<dbReference type="NCBIfam" id="TIGR00685">
    <property type="entry name" value="T6PP"/>
    <property type="match status" value="1"/>
</dbReference>
<keyword evidence="3" id="KW-0378">Hydrolase</keyword>
<dbReference type="KEGG" id="pbap:Pla133_26920"/>
<dbReference type="GO" id="GO:0016791">
    <property type="term" value="F:phosphatase activity"/>
    <property type="evidence" value="ECO:0007669"/>
    <property type="project" value="UniProtKB-ARBA"/>
</dbReference>
<dbReference type="Pfam" id="PF00723">
    <property type="entry name" value="Glyco_hydro_15"/>
    <property type="match status" value="1"/>
</dbReference>
<organism evidence="3 4">
    <name type="scientific">Engelhardtia mirabilis</name>
    <dbReference type="NCBI Taxonomy" id="2528011"/>
    <lineage>
        <taxon>Bacteria</taxon>
        <taxon>Pseudomonadati</taxon>
        <taxon>Planctomycetota</taxon>
        <taxon>Planctomycetia</taxon>
        <taxon>Planctomycetia incertae sedis</taxon>
        <taxon>Engelhardtia</taxon>
    </lineage>
</organism>
<evidence type="ECO:0000313" key="4">
    <source>
        <dbReference type="Proteomes" id="UP000316921"/>
    </source>
</evidence>
<evidence type="ECO:0000259" key="1">
    <source>
        <dbReference type="Pfam" id="PF00723"/>
    </source>
</evidence>
<dbReference type="Gene3D" id="1.50.10.10">
    <property type="match status" value="1"/>
</dbReference>
<dbReference type="Pfam" id="PF19291">
    <property type="entry name" value="TREH_N"/>
    <property type="match status" value="1"/>
</dbReference>
<dbReference type="Gene3D" id="3.40.50.1000">
    <property type="entry name" value="HAD superfamily/HAD-like"/>
    <property type="match status" value="1"/>
</dbReference>
<reference evidence="3 4" key="1">
    <citation type="submission" date="2019-02" db="EMBL/GenBank/DDBJ databases">
        <title>Deep-cultivation of Planctomycetes and their phenomic and genomic characterization uncovers novel biology.</title>
        <authorList>
            <person name="Wiegand S."/>
            <person name="Jogler M."/>
            <person name="Boedeker C."/>
            <person name="Pinto D."/>
            <person name="Vollmers J."/>
            <person name="Rivas-Marin E."/>
            <person name="Kohn T."/>
            <person name="Peeters S.H."/>
            <person name="Heuer A."/>
            <person name="Rast P."/>
            <person name="Oberbeckmann S."/>
            <person name="Bunk B."/>
            <person name="Jeske O."/>
            <person name="Meyerdierks A."/>
            <person name="Storesund J.E."/>
            <person name="Kallscheuer N."/>
            <person name="Luecker S."/>
            <person name="Lage O.M."/>
            <person name="Pohl T."/>
            <person name="Merkel B.J."/>
            <person name="Hornburger P."/>
            <person name="Mueller R.-W."/>
            <person name="Bruemmer F."/>
            <person name="Labrenz M."/>
            <person name="Spormann A.M."/>
            <person name="Op den Camp H."/>
            <person name="Overmann J."/>
            <person name="Amann R."/>
            <person name="Jetten M.S.M."/>
            <person name="Mascher T."/>
            <person name="Medema M.H."/>
            <person name="Devos D.P."/>
            <person name="Kaster A.-K."/>
            <person name="Ovreas L."/>
            <person name="Rohde M."/>
            <person name="Galperin M.Y."/>
            <person name="Jogler C."/>
        </authorList>
    </citation>
    <scope>NUCLEOTIDE SEQUENCE [LARGE SCALE GENOMIC DNA]</scope>
    <source>
        <strain evidence="3 4">Pla133</strain>
    </source>
</reference>
<dbReference type="AlphaFoldDB" id="A0A518BKV6"/>
<dbReference type="SUPFAM" id="SSF48208">
    <property type="entry name" value="Six-hairpin glycosidases"/>
    <property type="match status" value="1"/>
</dbReference>
<gene>
    <name evidence="3" type="ORF">Pla133_26920</name>
</gene>
<dbReference type="PANTHER" id="PTHR31616">
    <property type="entry name" value="TREHALASE"/>
    <property type="match status" value="1"/>
</dbReference>
<dbReference type="InterPro" id="IPR023214">
    <property type="entry name" value="HAD_sf"/>
</dbReference>
<protein>
    <submittedName>
        <fullName evidence="3">Trehalase</fullName>
        <ecNumber evidence="3">3.2.1.28</ecNumber>
    </submittedName>
</protein>
<dbReference type="SUPFAM" id="SSF56784">
    <property type="entry name" value="HAD-like"/>
    <property type="match status" value="1"/>
</dbReference>
<dbReference type="InterPro" id="IPR036412">
    <property type="entry name" value="HAD-like_sf"/>
</dbReference>
<proteinExistence type="predicted"/>
<feature type="domain" description="GH15-like" evidence="1">
    <location>
        <begin position="471"/>
        <end position="831"/>
    </location>
</feature>
<dbReference type="InterPro" id="IPR006379">
    <property type="entry name" value="HAD-SF_hydro_IIB"/>
</dbReference>
<dbReference type="CDD" id="cd01627">
    <property type="entry name" value="HAD_TPP"/>
    <property type="match status" value="1"/>
</dbReference>
<feature type="domain" description="Trehalase-like N-terminal" evidence="2">
    <location>
        <begin position="245"/>
        <end position="458"/>
    </location>
</feature>
<dbReference type="GO" id="GO:0004555">
    <property type="term" value="F:alpha,alpha-trehalase activity"/>
    <property type="evidence" value="ECO:0007669"/>
    <property type="project" value="UniProtKB-EC"/>
</dbReference>
<dbReference type="GO" id="GO:0005992">
    <property type="term" value="P:trehalose biosynthetic process"/>
    <property type="evidence" value="ECO:0007669"/>
    <property type="project" value="InterPro"/>
</dbReference>
<dbReference type="EC" id="3.2.1.28" evidence="3"/>
<keyword evidence="4" id="KW-1185">Reference proteome</keyword>
<dbReference type="Pfam" id="PF02358">
    <property type="entry name" value="Trehalose_PPase"/>
    <property type="match status" value="1"/>
</dbReference>
<dbReference type="InterPro" id="IPR045582">
    <property type="entry name" value="Trehalase-like_N"/>
</dbReference>
<name>A0A518BKV6_9BACT</name>
<dbReference type="InterPro" id="IPR012341">
    <property type="entry name" value="6hp_glycosidase-like_sf"/>
</dbReference>